<dbReference type="HOGENOM" id="CLU_045683_1_2_6"/>
<dbReference type="EMBL" id="CP001157">
    <property type="protein sequence ID" value="ACO76635.1"/>
    <property type="molecule type" value="Genomic_DNA"/>
</dbReference>
<gene>
    <name evidence="3" type="ordered locus">Avin_03750</name>
</gene>
<dbReference type="KEGG" id="avn:Avin_03750"/>
<reference evidence="3 4" key="1">
    <citation type="journal article" date="2009" name="J. Bacteriol.">
        <title>Genome sequence of Azotobacter vinelandii, an obligate aerobe specialized to support diverse anaerobic metabolic processes.</title>
        <authorList>
            <person name="Setubal J.C."/>
            <person name="dos Santos P."/>
            <person name="Goldman B.S."/>
            <person name="Ertesvag H."/>
            <person name="Espin G."/>
            <person name="Rubio L.M."/>
            <person name="Valla S."/>
            <person name="Almeida N.F."/>
            <person name="Balasubramanian D."/>
            <person name="Cromes L."/>
            <person name="Curatti L."/>
            <person name="Du Z."/>
            <person name="Godsy E."/>
            <person name="Goodner B."/>
            <person name="Hellner-Burris K."/>
            <person name="Hernandez J.A."/>
            <person name="Houmiel K."/>
            <person name="Imperial J."/>
            <person name="Kennedy C."/>
            <person name="Larson T.J."/>
            <person name="Latreille P."/>
            <person name="Ligon L.S."/>
            <person name="Lu J."/>
            <person name="Maerk M."/>
            <person name="Miller N.M."/>
            <person name="Norton S."/>
            <person name="O'Carroll I.P."/>
            <person name="Paulsen I."/>
            <person name="Raulfs E.C."/>
            <person name="Roemer R."/>
            <person name="Rosser J."/>
            <person name="Segura D."/>
            <person name="Slater S."/>
            <person name="Stricklin S.L."/>
            <person name="Studholme D.J."/>
            <person name="Sun J."/>
            <person name="Viana C.J."/>
            <person name="Wallin E."/>
            <person name="Wang B."/>
            <person name="Wheeler C."/>
            <person name="Zhu H."/>
            <person name="Dean D.R."/>
            <person name="Dixon R."/>
            <person name="Wood D."/>
        </authorList>
    </citation>
    <scope>NUCLEOTIDE SEQUENCE [LARGE SCALE GENOMIC DNA]</scope>
    <source>
        <strain evidence="4">DJ / ATCC BAA-1303</strain>
    </source>
</reference>
<comment type="similarity">
    <text evidence="1">Belongs to the UPF0065 (bug) family.</text>
</comment>
<protein>
    <submittedName>
        <fullName evidence="3">Extra-cytoplasmic solute receptor, Bug family</fullName>
    </submittedName>
</protein>
<organism evidence="3 4">
    <name type="scientific">Azotobacter vinelandii (strain DJ / ATCC BAA-1303)</name>
    <dbReference type="NCBI Taxonomy" id="322710"/>
    <lineage>
        <taxon>Bacteria</taxon>
        <taxon>Pseudomonadati</taxon>
        <taxon>Pseudomonadota</taxon>
        <taxon>Gammaproteobacteria</taxon>
        <taxon>Pseudomonadales</taxon>
        <taxon>Pseudomonadaceae</taxon>
        <taxon>Azotobacter</taxon>
    </lineage>
</organism>
<dbReference type="OrthoDB" id="5171643at2"/>
<dbReference type="PROSITE" id="PS51318">
    <property type="entry name" value="TAT"/>
    <property type="match status" value="1"/>
</dbReference>
<dbReference type="Gene3D" id="3.40.190.10">
    <property type="entry name" value="Periplasmic binding protein-like II"/>
    <property type="match status" value="1"/>
</dbReference>
<keyword evidence="4" id="KW-1185">Reference proteome</keyword>
<dbReference type="CDD" id="cd07012">
    <property type="entry name" value="PBP2_Bug_TTT"/>
    <property type="match status" value="1"/>
</dbReference>
<dbReference type="RefSeq" id="WP_012699063.1">
    <property type="nucleotide sequence ID" value="NC_012560.1"/>
</dbReference>
<dbReference type="PANTHER" id="PTHR42928:SF5">
    <property type="entry name" value="BLR1237 PROTEIN"/>
    <property type="match status" value="1"/>
</dbReference>
<accession>C1DID8</accession>
<dbReference type="AlphaFoldDB" id="C1DID8"/>
<evidence type="ECO:0000256" key="2">
    <source>
        <dbReference type="SAM" id="SignalP"/>
    </source>
</evidence>
<sequence>MTHCSRRRFLTLAGGALLAAPLAGRLALAAPGDWPQRPIRYVVPWPAGGPTDTFGRVIANELATLLGQPVVVENRTGATGAIGVRHVARSEPDGYTLLAPNTTSLIGNVVATPEAVDFDPLKDFTPIGLFVDSSVVLWAQASTGIANFAALRERARDAERPLSFGTTGGGSVSELSVEQLARHFGLNLLKVPYKGTAPQVADLVAGHIDIGVADYPVAAGHFASGKLVPLLVIGRQRLPELPEVPTNFELGIEEPDFTIWNGLFAPAATPAPIVARLREALAVAARSEAFRKVAEGQGNRPIFQTGEEASARLRRELDSRRKFKEQIERGVPAA</sequence>
<evidence type="ECO:0000313" key="4">
    <source>
        <dbReference type="Proteomes" id="UP000002424"/>
    </source>
</evidence>
<dbReference type="InterPro" id="IPR042100">
    <property type="entry name" value="Bug_dom1"/>
</dbReference>
<dbReference type="PANTHER" id="PTHR42928">
    <property type="entry name" value="TRICARBOXYLATE-BINDING PROTEIN"/>
    <property type="match status" value="1"/>
</dbReference>
<dbReference type="InterPro" id="IPR006311">
    <property type="entry name" value="TAT_signal"/>
</dbReference>
<dbReference type="SUPFAM" id="SSF53850">
    <property type="entry name" value="Periplasmic binding protein-like II"/>
    <property type="match status" value="1"/>
</dbReference>
<dbReference type="InterPro" id="IPR005064">
    <property type="entry name" value="BUG"/>
</dbReference>
<feature type="chain" id="PRO_5002906326" evidence="2">
    <location>
        <begin position="30"/>
        <end position="334"/>
    </location>
</feature>
<name>C1DID8_AZOVD</name>
<dbReference type="eggNOG" id="COG3181">
    <property type="taxonomic scope" value="Bacteria"/>
</dbReference>
<feature type="signal peptide" evidence="2">
    <location>
        <begin position="1"/>
        <end position="29"/>
    </location>
</feature>
<dbReference type="Proteomes" id="UP000002424">
    <property type="component" value="Chromosome"/>
</dbReference>
<evidence type="ECO:0000313" key="3">
    <source>
        <dbReference type="EMBL" id="ACO76635.1"/>
    </source>
</evidence>
<dbReference type="Gene3D" id="3.40.190.150">
    <property type="entry name" value="Bordetella uptake gene, domain 1"/>
    <property type="match status" value="1"/>
</dbReference>
<keyword evidence="3" id="KW-0675">Receptor</keyword>
<proteinExistence type="inferred from homology"/>
<dbReference type="Pfam" id="PF03401">
    <property type="entry name" value="TctC"/>
    <property type="match status" value="1"/>
</dbReference>
<evidence type="ECO:0000256" key="1">
    <source>
        <dbReference type="ARBA" id="ARBA00006987"/>
    </source>
</evidence>
<dbReference type="GeneID" id="88183820"/>
<dbReference type="PIRSF" id="PIRSF017082">
    <property type="entry name" value="YflP"/>
    <property type="match status" value="1"/>
</dbReference>
<dbReference type="STRING" id="322710.Avin_03750"/>
<dbReference type="EnsemblBacteria" id="ACO76635">
    <property type="protein sequence ID" value="ACO76635"/>
    <property type="gene ID" value="Avin_03750"/>
</dbReference>
<keyword evidence="2" id="KW-0732">Signal</keyword>